<dbReference type="STRING" id="2316362.A0A4Q2D8G0"/>
<dbReference type="EMBL" id="SDEE01000625">
    <property type="protein sequence ID" value="RXW14921.1"/>
    <property type="molecule type" value="Genomic_DNA"/>
</dbReference>
<accession>A0A4Q2D8G0</accession>
<dbReference type="AlphaFoldDB" id="A0A4Q2D8G0"/>
<feature type="compositionally biased region" description="Low complexity" evidence="1">
    <location>
        <begin position="63"/>
        <end position="83"/>
    </location>
</feature>
<dbReference type="OrthoDB" id="3062477at2759"/>
<keyword evidence="3" id="KW-1185">Reference proteome</keyword>
<comment type="caution">
    <text evidence="2">The sequence shown here is derived from an EMBL/GenBank/DDBJ whole genome shotgun (WGS) entry which is preliminary data.</text>
</comment>
<feature type="compositionally biased region" description="Acidic residues" evidence="1">
    <location>
        <begin position="254"/>
        <end position="266"/>
    </location>
</feature>
<evidence type="ECO:0000313" key="2">
    <source>
        <dbReference type="EMBL" id="RXW14921.1"/>
    </source>
</evidence>
<sequence length="576" mass="62201">MDAVQVLAEKKKIVSANAAGLKRRQGQLLKGTNKRPQVAKMTRSAAAQSDSMEVDATADSVDLTAQSAAPTPASPTPALSALAPPTPALSTPAPPTPNVAIAAPALSTAVSVVEPVPAANVPQATVPTSVAPDSASVPTQVASVPVVPTTALSKANAPAQRTLNDGAPQAVAQAAAPSPFIPTSAPAPSISGPQAVVQAAASSPSTLAGALTLAVSAPQAVAQVAAPSTSVLADAPTPNVNPTQAVAHASSDNGSDESEWFEDMDVDSSGSNSEDSSSDIVELQPAVGKSHFPAYWKNLDLIQQGKLLNSSAEAFQAFRDKNVPLPDRVRTWTRRHSDYLPEVSGWSEKVAASCFILGNGRTVCQYHTVYEHGRKITHDGNLNDKSDYSVTGVPYPPSFTPLEQYSILLPPPRVPGRREQPKNPNFTLENVHKFFPMRHGRRILHCGCLYEHVLMDFWLWKGFALTSLSHTDRKEGFGMPLKPREHYLFCLGLKSFCITLESLYEYDHHDNEVSHVKFRERHVMKLLADIKKTRQEEAERAEKIRQQQLKKEKRKMVYMEVADNVSDFDANEFFDD</sequence>
<evidence type="ECO:0000313" key="3">
    <source>
        <dbReference type="Proteomes" id="UP000290288"/>
    </source>
</evidence>
<reference evidence="2 3" key="1">
    <citation type="submission" date="2019-01" db="EMBL/GenBank/DDBJ databases">
        <title>Draft genome sequence of Psathyrella aberdarensis IHI B618.</title>
        <authorList>
            <person name="Buettner E."/>
            <person name="Kellner H."/>
        </authorList>
    </citation>
    <scope>NUCLEOTIDE SEQUENCE [LARGE SCALE GENOMIC DNA]</scope>
    <source>
        <strain evidence="2 3">IHI B618</strain>
    </source>
</reference>
<evidence type="ECO:0000256" key="1">
    <source>
        <dbReference type="SAM" id="MobiDB-lite"/>
    </source>
</evidence>
<organism evidence="2 3">
    <name type="scientific">Candolleomyces aberdarensis</name>
    <dbReference type="NCBI Taxonomy" id="2316362"/>
    <lineage>
        <taxon>Eukaryota</taxon>
        <taxon>Fungi</taxon>
        <taxon>Dikarya</taxon>
        <taxon>Basidiomycota</taxon>
        <taxon>Agaricomycotina</taxon>
        <taxon>Agaricomycetes</taxon>
        <taxon>Agaricomycetidae</taxon>
        <taxon>Agaricales</taxon>
        <taxon>Agaricineae</taxon>
        <taxon>Psathyrellaceae</taxon>
        <taxon>Candolleomyces</taxon>
    </lineage>
</organism>
<protein>
    <submittedName>
        <fullName evidence="2">Uncharacterized protein</fullName>
    </submittedName>
</protein>
<feature type="compositionally biased region" description="Pro residues" evidence="1">
    <location>
        <begin position="84"/>
        <end position="94"/>
    </location>
</feature>
<feature type="region of interest" description="Disordered" evidence="1">
    <location>
        <begin position="30"/>
        <end position="94"/>
    </location>
</feature>
<dbReference type="Proteomes" id="UP000290288">
    <property type="component" value="Unassembled WGS sequence"/>
</dbReference>
<feature type="region of interest" description="Disordered" evidence="1">
    <location>
        <begin position="232"/>
        <end position="278"/>
    </location>
</feature>
<name>A0A4Q2D8G0_9AGAR</name>
<gene>
    <name evidence="2" type="ORF">EST38_g10933</name>
</gene>
<proteinExistence type="predicted"/>
<feature type="compositionally biased region" description="Low complexity" evidence="1">
    <location>
        <begin position="267"/>
        <end position="278"/>
    </location>
</feature>